<evidence type="ECO:0008006" key="4">
    <source>
        <dbReference type="Google" id="ProtNLM"/>
    </source>
</evidence>
<evidence type="ECO:0000256" key="1">
    <source>
        <dbReference type="SAM" id="Phobius"/>
    </source>
</evidence>
<accession>A0ABZ2FIM5</accession>
<feature type="transmembrane region" description="Helical" evidence="1">
    <location>
        <begin position="53"/>
        <end position="75"/>
    </location>
</feature>
<dbReference type="RefSeq" id="WP_068327046.1">
    <property type="nucleotide sequence ID" value="NZ_CP104874.1"/>
</dbReference>
<reference evidence="2 3" key="1">
    <citation type="submission" date="2022-09" db="EMBL/GenBank/DDBJ databases">
        <title>Complete genome sequence of Janibacter terrae strain COS04-44, PCL-degrading bacteria isolated from oil spilled coast.</title>
        <authorList>
            <person name="Park H."/>
            <person name="Kim J.Y."/>
            <person name="An S.H."/>
            <person name="Lee C.M."/>
            <person name="Weon H.-Y."/>
        </authorList>
    </citation>
    <scope>NUCLEOTIDE SEQUENCE [LARGE SCALE GENOMIC DNA]</scope>
    <source>
        <strain evidence="2 3">COS04-44</strain>
    </source>
</reference>
<proteinExistence type="predicted"/>
<gene>
    <name evidence="2" type="ORF">N5P18_05490</name>
</gene>
<keyword evidence="3" id="KW-1185">Reference proteome</keyword>
<dbReference type="Proteomes" id="UP001381003">
    <property type="component" value="Chromosome"/>
</dbReference>
<dbReference type="EMBL" id="CP104874">
    <property type="protein sequence ID" value="WWF06323.1"/>
    <property type="molecule type" value="Genomic_DNA"/>
</dbReference>
<keyword evidence="1" id="KW-0812">Transmembrane</keyword>
<protein>
    <recommendedName>
        <fullName evidence="4">DUF3185 family protein</fullName>
    </recommendedName>
</protein>
<evidence type="ECO:0000313" key="2">
    <source>
        <dbReference type="EMBL" id="WWF06323.1"/>
    </source>
</evidence>
<name>A0ABZ2FIM5_9MICO</name>
<sequence>MKPNRPRSHPKPLPFVATGAVIGFIVFGLVSWFGPNRNEGFDITYDPGATLGYMSVLGLCVGGLVGAVVAALLTYRR</sequence>
<keyword evidence="1" id="KW-1133">Transmembrane helix</keyword>
<keyword evidence="1" id="KW-0472">Membrane</keyword>
<organism evidence="2 3">
    <name type="scientific">Janibacter terrae</name>
    <dbReference type="NCBI Taxonomy" id="103817"/>
    <lineage>
        <taxon>Bacteria</taxon>
        <taxon>Bacillati</taxon>
        <taxon>Actinomycetota</taxon>
        <taxon>Actinomycetes</taxon>
        <taxon>Micrococcales</taxon>
        <taxon>Intrasporangiaceae</taxon>
        <taxon>Janibacter</taxon>
    </lineage>
</organism>
<feature type="transmembrane region" description="Helical" evidence="1">
    <location>
        <begin position="12"/>
        <end position="33"/>
    </location>
</feature>
<evidence type="ECO:0000313" key="3">
    <source>
        <dbReference type="Proteomes" id="UP001381003"/>
    </source>
</evidence>